<accession>A0ABW5R5R3</accession>
<dbReference type="PANTHER" id="PTHR43401">
    <property type="entry name" value="L-THREONINE 3-DEHYDROGENASE"/>
    <property type="match status" value="1"/>
</dbReference>
<reference evidence="8" key="1">
    <citation type="journal article" date="2019" name="Int. J. Syst. Evol. Microbiol.">
        <title>The Global Catalogue of Microorganisms (GCM) 10K type strain sequencing project: providing services to taxonomists for standard genome sequencing and annotation.</title>
        <authorList>
            <consortium name="The Broad Institute Genomics Platform"/>
            <consortium name="The Broad Institute Genome Sequencing Center for Infectious Disease"/>
            <person name="Wu L."/>
            <person name="Ma J."/>
        </authorList>
    </citation>
    <scope>NUCLEOTIDE SEQUENCE [LARGE SCALE GENOMIC DNA]</scope>
    <source>
        <strain evidence="8">TISTR 1827</strain>
    </source>
</reference>
<dbReference type="InterPro" id="IPR002328">
    <property type="entry name" value="ADH_Zn_CS"/>
</dbReference>
<feature type="domain" description="Glucose dehydrogenase C-terminal" evidence="6">
    <location>
        <begin position="146"/>
        <end position="340"/>
    </location>
</feature>
<dbReference type="Proteomes" id="UP001597493">
    <property type="component" value="Unassembled WGS sequence"/>
</dbReference>
<gene>
    <name evidence="7" type="ORF">ACFSW5_23135</name>
</gene>
<dbReference type="InterPro" id="IPR050129">
    <property type="entry name" value="Zn_alcohol_dh"/>
</dbReference>
<dbReference type="InterPro" id="IPR011032">
    <property type="entry name" value="GroES-like_sf"/>
</dbReference>
<dbReference type="Pfam" id="PF16912">
    <property type="entry name" value="Glu_dehyd_C"/>
    <property type="match status" value="1"/>
</dbReference>
<dbReference type="EMBL" id="JBHUMY010000038">
    <property type="protein sequence ID" value="MFD2663158.1"/>
    <property type="molecule type" value="Genomic_DNA"/>
</dbReference>
<keyword evidence="2" id="KW-0479">Metal-binding</keyword>
<evidence type="ECO:0000259" key="6">
    <source>
        <dbReference type="Pfam" id="PF16912"/>
    </source>
</evidence>
<evidence type="ECO:0000256" key="4">
    <source>
        <dbReference type="ARBA" id="ARBA00023002"/>
    </source>
</evidence>
<dbReference type="Gene3D" id="3.40.50.720">
    <property type="entry name" value="NAD(P)-binding Rossmann-like Domain"/>
    <property type="match status" value="1"/>
</dbReference>
<protein>
    <submittedName>
        <fullName evidence="7">Zinc-binding dehydrogenase</fullName>
    </submittedName>
</protein>
<comment type="cofactor">
    <cofactor evidence="1">
        <name>Zn(2+)</name>
        <dbReference type="ChEBI" id="CHEBI:29105"/>
    </cofactor>
</comment>
<dbReference type="PROSITE" id="PS00059">
    <property type="entry name" value="ADH_ZINC"/>
    <property type="match status" value="1"/>
</dbReference>
<keyword evidence="8" id="KW-1185">Reference proteome</keyword>
<dbReference type="InterPro" id="IPR013154">
    <property type="entry name" value="ADH-like_N"/>
</dbReference>
<dbReference type="Gene3D" id="3.90.180.10">
    <property type="entry name" value="Medium-chain alcohol dehydrogenases, catalytic domain"/>
    <property type="match status" value="1"/>
</dbReference>
<comment type="caution">
    <text evidence="7">The sequence shown here is derived from an EMBL/GenBank/DDBJ whole genome shotgun (WGS) entry which is preliminary data.</text>
</comment>
<dbReference type="PANTHER" id="PTHR43401:SF2">
    <property type="entry name" value="L-THREONINE 3-DEHYDROGENASE"/>
    <property type="match status" value="1"/>
</dbReference>
<evidence type="ECO:0000256" key="1">
    <source>
        <dbReference type="ARBA" id="ARBA00001947"/>
    </source>
</evidence>
<evidence type="ECO:0000256" key="2">
    <source>
        <dbReference type="ARBA" id="ARBA00022723"/>
    </source>
</evidence>
<evidence type="ECO:0000259" key="5">
    <source>
        <dbReference type="Pfam" id="PF08240"/>
    </source>
</evidence>
<dbReference type="InterPro" id="IPR031640">
    <property type="entry name" value="Glu_dehyd_C"/>
</dbReference>
<name>A0ABW5R5R3_9BACL</name>
<feature type="domain" description="Alcohol dehydrogenase-like N-terminal" evidence="5">
    <location>
        <begin position="27"/>
        <end position="136"/>
    </location>
</feature>
<proteinExistence type="predicted"/>
<sequence>MNAAKALLLKNKNDLGLTNVPLREPEPDELLIRVRYAALCGSDYKLYQGTYTAPHAYPVILGHEWVGTVERIGSRAGSIWRKGDAVTGDCSLFCGECEACRTDKNHCLHVEKRGITVDGACAEYILVKEKHLYLCPPSADPIVYSLAEPMAVVVQSLQDRIPSEAMRGVRRVLIIGSGGIGALSLFSFLDLGIPEIVIADPAADKLAVIDRLPFPEVRTLHTDLNGRDDPRNGFDLIVEASGSGQALKQAIELLKPRGILVNIGHQGPIELPYGEIVKKSLTVIGSIGGTGGFHKAIELIRKYEPHIRSFISKVVPMRDVPRYFQTGVQSSKHIKVVIDLQG</sequence>
<dbReference type="InterPro" id="IPR036291">
    <property type="entry name" value="NAD(P)-bd_dom_sf"/>
</dbReference>
<organism evidence="7 8">
    <name type="scientific">Paenibacillus thailandensis</name>
    <dbReference type="NCBI Taxonomy" id="393250"/>
    <lineage>
        <taxon>Bacteria</taxon>
        <taxon>Bacillati</taxon>
        <taxon>Bacillota</taxon>
        <taxon>Bacilli</taxon>
        <taxon>Bacillales</taxon>
        <taxon>Paenibacillaceae</taxon>
        <taxon>Paenibacillus</taxon>
    </lineage>
</organism>
<dbReference type="SUPFAM" id="SSF50129">
    <property type="entry name" value="GroES-like"/>
    <property type="match status" value="1"/>
</dbReference>
<evidence type="ECO:0000313" key="8">
    <source>
        <dbReference type="Proteomes" id="UP001597493"/>
    </source>
</evidence>
<dbReference type="RefSeq" id="WP_379278626.1">
    <property type="nucleotide sequence ID" value="NZ_JBHUGT010000020.1"/>
</dbReference>
<keyword evidence="4" id="KW-0560">Oxidoreductase</keyword>
<keyword evidence="3" id="KW-0862">Zinc</keyword>
<evidence type="ECO:0000256" key="3">
    <source>
        <dbReference type="ARBA" id="ARBA00022833"/>
    </source>
</evidence>
<dbReference type="SUPFAM" id="SSF51735">
    <property type="entry name" value="NAD(P)-binding Rossmann-fold domains"/>
    <property type="match status" value="1"/>
</dbReference>
<dbReference type="Pfam" id="PF08240">
    <property type="entry name" value="ADH_N"/>
    <property type="match status" value="1"/>
</dbReference>
<evidence type="ECO:0000313" key="7">
    <source>
        <dbReference type="EMBL" id="MFD2663158.1"/>
    </source>
</evidence>